<name>A0A2W0C9F5_9BACL</name>
<dbReference type="Proteomes" id="UP000247459">
    <property type="component" value="Unassembled WGS sequence"/>
</dbReference>
<evidence type="ECO:0000313" key="5">
    <source>
        <dbReference type="EMBL" id="PYY26712.1"/>
    </source>
</evidence>
<dbReference type="HAMAP" id="MF_00632">
    <property type="entry name" value="UPF0234"/>
    <property type="match status" value="1"/>
</dbReference>
<dbReference type="OrthoDB" id="9801447at2"/>
<evidence type="ECO:0000256" key="3">
    <source>
        <dbReference type="HAMAP-Rule" id="MF_00632"/>
    </source>
</evidence>
<proteinExistence type="inferred from homology"/>
<dbReference type="RefSeq" id="WP_095287698.1">
    <property type="nucleotide sequence ID" value="NZ_JAXBDC010000001.1"/>
</dbReference>
<evidence type="ECO:0000313" key="7">
    <source>
        <dbReference type="Proteomes" id="UP001618531"/>
    </source>
</evidence>
<evidence type="ECO:0000256" key="1">
    <source>
        <dbReference type="ARBA" id="ARBA00022741"/>
    </source>
</evidence>
<dbReference type="Gene3D" id="3.30.70.860">
    <property type="match status" value="1"/>
</dbReference>
<dbReference type="InterPro" id="IPR036183">
    <property type="entry name" value="YajQ-like_sf"/>
</dbReference>
<reference evidence="5 6" key="1">
    <citation type="submission" date="2018-01" db="EMBL/GenBank/DDBJ databases">
        <title>Genome sequence of the PGP bacterium Paenibacillus illinoisensis E3.</title>
        <authorList>
            <person name="Rolli E."/>
            <person name="Marasco R."/>
            <person name="Bessem C."/>
            <person name="Michoud G."/>
            <person name="Gaiarsa S."/>
            <person name="Borin S."/>
            <person name="Daffonchio D."/>
        </authorList>
    </citation>
    <scope>NUCLEOTIDE SEQUENCE [LARGE SCALE GENOMIC DNA]</scope>
    <source>
        <strain evidence="5 6">E3</strain>
    </source>
</reference>
<dbReference type="InterPro" id="IPR035570">
    <property type="entry name" value="UPF0234_N"/>
</dbReference>
<comment type="similarity">
    <text evidence="2 3">Belongs to the YajQ family.</text>
</comment>
<evidence type="ECO:0000313" key="4">
    <source>
        <dbReference type="EMBL" id="MFK0521218.1"/>
    </source>
</evidence>
<accession>A0A2W0C9F5</accession>
<dbReference type="Pfam" id="PF04461">
    <property type="entry name" value="YajQ"/>
    <property type="match status" value="1"/>
</dbReference>
<dbReference type="Proteomes" id="UP001618531">
    <property type="component" value="Unassembled WGS sequence"/>
</dbReference>
<dbReference type="GeneID" id="98570824"/>
<dbReference type="PANTHER" id="PTHR30476:SF0">
    <property type="entry name" value="UPF0234 PROTEIN YAJQ"/>
    <property type="match status" value="1"/>
</dbReference>
<organism evidence="5 6">
    <name type="scientific">Paenibacillus illinoisensis</name>
    <dbReference type="NCBI Taxonomy" id="59845"/>
    <lineage>
        <taxon>Bacteria</taxon>
        <taxon>Bacillati</taxon>
        <taxon>Bacillota</taxon>
        <taxon>Bacilli</taxon>
        <taxon>Bacillales</taxon>
        <taxon>Paenibacillaceae</taxon>
        <taxon>Paenibacillus</taxon>
    </lineage>
</organism>
<evidence type="ECO:0000313" key="6">
    <source>
        <dbReference type="Proteomes" id="UP000247459"/>
    </source>
</evidence>
<dbReference type="EMBL" id="PRLG01000029">
    <property type="protein sequence ID" value="PYY26712.1"/>
    <property type="molecule type" value="Genomic_DNA"/>
</dbReference>
<evidence type="ECO:0000256" key="2">
    <source>
        <dbReference type="ARBA" id="ARBA00093450"/>
    </source>
</evidence>
<protein>
    <recommendedName>
        <fullName evidence="3">Nucleotide-binding protein ACINKY_03330</fullName>
    </recommendedName>
</protein>
<dbReference type="FunFam" id="3.30.70.990:FF:000002">
    <property type="entry name" value="UPF0234 protein LEP1GSC067_4943"/>
    <property type="match status" value="1"/>
</dbReference>
<dbReference type="SUPFAM" id="SSF89963">
    <property type="entry name" value="YajQ-like"/>
    <property type="match status" value="2"/>
</dbReference>
<dbReference type="GO" id="GO:0000166">
    <property type="term" value="F:nucleotide binding"/>
    <property type="evidence" value="ECO:0007669"/>
    <property type="project" value="UniProtKB-UniRule"/>
</dbReference>
<comment type="caution">
    <text evidence="5">The sequence shown here is derived from an EMBL/GenBank/DDBJ whole genome shotgun (WGS) entry which is preliminary data.</text>
</comment>
<dbReference type="CDD" id="cd11740">
    <property type="entry name" value="YajQ_like"/>
    <property type="match status" value="1"/>
</dbReference>
<dbReference type="AlphaFoldDB" id="A0A2W0C9F5"/>
<comment type="function">
    <text evidence="3">Nucleotide-binding protein.</text>
</comment>
<sequence length="163" mass="18282">MSSENSFDIVSKMDLQELTNAVTQTEKEISTRYDFKGSKSSLKLDKDALTIVSDDETKLKAVIDVLQSKMAKRNLPLKNIDYGKVEPASSGTVRQRLSFKQGIDQDIAKKINILIRDSKMKVKSQIQGDQLRVTGKSKNDLQAVMQLLNGANLPLDLQYTNFK</sequence>
<dbReference type="Gene3D" id="3.30.70.990">
    <property type="entry name" value="YajQ-like, domain 2"/>
    <property type="match status" value="1"/>
</dbReference>
<keyword evidence="7" id="KW-1185">Reference proteome</keyword>
<dbReference type="NCBIfam" id="NF003819">
    <property type="entry name" value="PRK05412.1"/>
    <property type="match status" value="1"/>
</dbReference>
<dbReference type="EMBL" id="JBIYSL010000001">
    <property type="protein sequence ID" value="MFK0521218.1"/>
    <property type="molecule type" value="Genomic_DNA"/>
</dbReference>
<reference evidence="4 7" key="2">
    <citation type="submission" date="2024-11" db="EMBL/GenBank/DDBJ databases">
        <title>Identification and Characterization of a Novel Fosfomycin Bacillithiol Transferase FosB8 in Paenibacillus illinoisensis.</title>
        <authorList>
            <person name="Lu W."/>
        </authorList>
    </citation>
    <scope>NUCLEOTIDE SEQUENCE [LARGE SCALE GENOMIC DNA]</scope>
    <source>
        <strain evidence="4 7">WP77</strain>
    </source>
</reference>
<dbReference type="PANTHER" id="PTHR30476">
    <property type="entry name" value="UPF0234 PROTEIN YAJQ"/>
    <property type="match status" value="1"/>
</dbReference>
<dbReference type="GO" id="GO:0005829">
    <property type="term" value="C:cytosol"/>
    <property type="evidence" value="ECO:0007669"/>
    <property type="project" value="TreeGrafter"/>
</dbReference>
<dbReference type="InterPro" id="IPR007551">
    <property type="entry name" value="YajQ/Smlt4090-like"/>
</dbReference>
<gene>
    <name evidence="4" type="ORF">ACINKY_03330</name>
    <name evidence="5" type="ORF">PIL02S_06127</name>
</gene>
<keyword evidence="1 3" id="KW-0547">Nucleotide-binding</keyword>
<dbReference type="InterPro" id="IPR035571">
    <property type="entry name" value="UPF0234-like_C"/>
</dbReference>